<sequence>MLSRVFVKLTLPGQYGALPARSLHRAIAKELQKILFLSGFQLRPLEQSNQFAVDVSHTHARYNRIGLQSLVISGKATPSQANETIRPGQIRGVIYRANGLTSEQLMAKLTCYSLKVIRATAMGTNGAALITFDSSRLPLKISLYITLLKVVPYHLKALVCDTCHKIGHRKHSCLLVYQHRCSFGGRPAHCNLEAFRPTKPV</sequence>
<accession>A0A9J6GWX5</accession>
<comment type="caution">
    <text evidence="1">The sequence shown here is derived from an EMBL/GenBank/DDBJ whole genome shotgun (WGS) entry which is preliminary data.</text>
</comment>
<dbReference type="EMBL" id="JABSTR010000865">
    <property type="protein sequence ID" value="KAH9382991.1"/>
    <property type="molecule type" value="Genomic_DNA"/>
</dbReference>
<proteinExistence type="predicted"/>
<evidence type="ECO:0000313" key="1">
    <source>
        <dbReference type="EMBL" id="KAH9382991.1"/>
    </source>
</evidence>
<organism evidence="1 2">
    <name type="scientific">Haemaphysalis longicornis</name>
    <name type="common">Bush tick</name>
    <dbReference type="NCBI Taxonomy" id="44386"/>
    <lineage>
        <taxon>Eukaryota</taxon>
        <taxon>Metazoa</taxon>
        <taxon>Ecdysozoa</taxon>
        <taxon>Arthropoda</taxon>
        <taxon>Chelicerata</taxon>
        <taxon>Arachnida</taxon>
        <taxon>Acari</taxon>
        <taxon>Parasitiformes</taxon>
        <taxon>Ixodida</taxon>
        <taxon>Ixodoidea</taxon>
        <taxon>Ixodidae</taxon>
        <taxon>Haemaphysalinae</taxon>
        <taxon>Haemaphysalis</taxon>
    </lineage>
</organism>
<reference evidence="1 2" key="1">
    <citation type="journal article" date="2020" name="Cell">
        <title>Large-Scale Comparative Analyses of Tick Genomes Elucidate Their Genetic Diversity and Vector Capacities.</title>
        <authorList>
            <consortium name="Tick Genome and Microbiome Consortium (TIGMIC)"/>
            <person name="Jia N."/>
            <person name="Wang J."/>
            <person name="Shi W."/>
            <person name="Du L."/>
            <person name="Sun Y."/>
            <person name="Zhan W."/>
            <person name="Jiang J.F."/>
            <person name="Wang Q."/>
            <person name="Zhang B."/>
            <person name="Ji P."/>
            <person name="Bell-Sakyi L."/>
            <person name="Cui X.M."/>
            <person name="Yuan T.T."/>
            <person name="Jiang B.G."/>
            <person name="Yang W.F."/>
            <person name="Lam T.T."/>
            <person name="Chang Q.C."/>
            <person name="Ding S.J."/>
            <person name="Wang X.J."/>
            <person name="Zhu J.G."/>
            <person name="Ruan X.D."/>
            <person name="Zhao L."/>
            <person name="Wei J.T."/>
            <person name="Ye R.Z."/>
            <person name="Que T.C."/>
            <person name="Du C.H."/>
            <person name="Zhou Y.H."/>
            <person name="Cheng J.X."/>
            <person name="Dai P.F."/>
            <person name="Guo W.B."/>
            <person name="Han X.H."/>
            <person name="Huang E.J."/>
            <person name="Li L.F."/>
            <person name="Wei W."/>
            <person name="Gao Y.C."/>
            <person name="Liu J.Z."/>
            <person name="Shao H.Z."/>
            <person name="Wang X."/>
            <person name="Wang C.C."/>
            <person name="Yang T.C."/>
            <person name="Huo Q.B."/>
            <person name="Li W."/>
            <person name="Chen H.Y."/>
            <person name="Chen S.E."/>
            <person name="Zhou L.G."/>
            <person name="Ni X.B."/>
            <person name="Tian J.H."/>
            <person name="Sheng Y."/>
            <person name="Liu T."/>
            <person name="Pan Y.S."/>
            <person name="Xia L.Y."/>
            <person name="Li J."/>
            <person name="Zhao F."/>
            <person name="Cao W.C."/>
        </authorList>
    </citation>
    <scope>NUCLEOTIDE SEQUENCE [LARGE SCALE GENOMIC DNA]</scope>
    <source>
        <strain evidence="1">HaeL-2018</strain>
    </source>
</reference>
<keyword evidence="2" id="KW-1185">Reference proteome</keyword>
<dbReference type="VEuPathDB" id="VectorBase:HLOH_051067"/>
<name>A0A9J6GWX5_HAELO</name>
<dbReference type="AlphaFoldDB" id="A0A9J6GWX5"/>
<gene>
    <name evidence="1" type="ORF">HPB48_023628</name>
</gene>
<protein>
    <submittedName>
        <fullName evidence="1">Uncharacterized protein</fullName>
    </submittedName>
</protein>
<dbReference type="Proteomes" id="UP000821853">
    <property type="component" value="Unassembled WGS sequence"/>
</dbReference>
<evidence type="ECO:0000313" key="2">
    <source>
        <dbReference type="Proteomes" id="UP000821853"/>
    </source>
</evidence>